<sequence length="91" mass="10309">MSTMRRWVVDIVIDEENDERTTRAEARLRTHADEQISARGTAYRHPNDQEVPQIGDELAAARALSELSHQLVLAAAEDIEQVTHRPSHLRG</sequence>
<dbReference type="Pfam" id="PF08962">
    <property type="entry name" value="Rv2632c-like"/>
    <property type="match status" value="1"/>
</dbReference>
<dbReference type="AlphaFoldDB" id="A0A7X6A2I4"/>
<dbReference type="InterPro" id="IPR015057">
    <property type="entry name" value="Rv2632c-like"/>
</dbReference>
<proteinExistence type="predicted"/>
<evidence type="ECO:0008006" key="3">
    <source>
        <dbReference type="Google" id="ProtNLM"/>
    </source>
</evidence>
<protein>
    <recommendedName>
        <fullName evidence="3">DUF1876 domain-containing protein</fullName>
    </recommendedName>
</protein>
<organism evidence="1 2">
    <name type="scientific">Kribbella shirazensis</name>
    <dbReference type="NCBI Taxonomy" id="1105143"/>
    <lineage>
        <taxon>Bacteria</taxon>
        <taxon>Bacillati</taxon>
        <taxon>Actinomycetota</taxon>
        <taxon>Actinomycetes</taxon>
        <taxon>Propionibacteriales</taxon>
        <taxon>Kribbellaceae</taxon>
        <taxon>Kribbella</taxon>
    </lineage>
</organism>
<dbReference type="Proteomes" id="UP000555407">
    <property type="component" value="Unassembled WGS sequence"/>
</dbReference>
<accession>A0A7X6A2I4</accession>
<comment type="caution">
    <text evidence="1">The sequence shown here is derived from an EMBL/GenBank/DDBJ whole genome shotgun (WGS) entry which is preliminary data.</text>
</comment>
<dbReference type="Gene3D" id="3.30.160.240">
    <property type="entry name" value="Rv1738"/>
    <property type="match status" value="1"/>
</dbReference>
<dbReference type="SUPFAM" id="SSF143212">
    <property type="entry name" value="Rv2632c-like"/>
    <property type="match status" value="1"/>
</dbReference>
<dbReference type="InterPro" id="IPR038070">
    <property type="entry name" value="Rv2632c-like_sf"/>
</dbReference>
<keyword evidence="2" id="KW-1185">Reference proteome</keyword>
<name>A0A7X6A2I4_9ACTN</name>
<dbReference type="RefSeq" id="WP_238350454.1">
    <property type="nucleotide sequence ID" value="NZ_JAASRO010000001.1"/>
</dbReference>
<gene>
    <name evidence="1" type="ORF">BJY22_005033</name>
</gene>
<dbReference type="EMBL" id="JAASRO010000001">
    <property type="protein sequence ID" value="NIK59316.1"/>
    <property type="molecule type" value="Genomic_DNA"/>
</dbReference>
<reference evidence="1 2" key="1">
    <citation type="submission" date="2020-03" db="EMBL/GenBank/DDBJ databases">
        <title>Sequencing the genomes of 1000 actinobacteria strains.</title>
        <authorList>
            <person name="Klenk H.-P."/>
        </authorList>
    </citation>
    <scope>NUCLEOTIDE SEQUENCE [LARGE SCALE GENOMIC DNA]</scope>
    <source>
        <strain evidence="1 2">DSM 45490</strain>
    </source>
</reference>
<evidence type="ECO:0000313" key="1">
    <source>
        <dbReference type="EMBL" id="NIK59316.1"/>
    </source>
</evidence>
<evidence type="ECO:0000313" key="2">
    <source>
        <dbReference type="Proteomes" id="UP000555407"/>
    </source>
</evidence>